<dbReference type="WBParaSite" id="nRc.2.0.1.t38236-RA">
    <property type="protein sequence ID" value="nRc.2.0.1.t38236-RA"/>
    <property type="gene ID" value="nRc.2.0.1.g38236"/>
</dbReference>
<evidence type="ECO:0000256" key="3">
    <source>
        <dbReference type="SAM" id="MobiDB-lite"/>
    </source>
</evidence>
<dbReference type="InterPro" id="IPR007327">
    <property type="entry name" value="TPD52"/>
</dbReference>
<evidence type="ECO:0000256" key="1">
    <source>
        <dbReference type="ARBA" id="ARBA00005702"/>
    </source>
</evidence>
<evidence type="ECO:0000256" key="2">
    <source>
        <dbReference type="ARBA" id="ARBA00023054"/>
    </source>
</evidence>
<accession>A0A915KJP9</accession>
<evidence type="ECO:0000313" key="5">
    <source>
        <dbReference type="WBParaSite" id="nRc.2.0.1.t38236-RA"/>
    </source>
</evidence>
<dbReference type="AlphaFoldDB" id="A0A915KJP9"/>
<keyword evidence="2" id="KW-0175">Coiled coil</keyword>
<feature type="compositionally biased region" description="Basic and acidic residues" evidence="3">
    <location>
        <begin position="25"/>
        <end position="36"/>
    </location>
</feature>
<evidence type="ECO:0000313" key="4">
    <source>
        <dbReference type="Proteomes" id="UP000887565"/>
    </source>
</evidence>
<reference evidence="5" key="1">
    <citation type="submission" date="2022-11" db="UniProtKB">
        <authorList>
            <consortium name="WormBaseParasite"/>
        </authorList>
    </citation>
    <scope>IDENTIFICATION</scope>
</reference>
<dbReference type="PANTHER" id="PTHR19307:SF14">
    <property type="entry name" value="TUMOR PROTEIN D52"/>
    <property type="match status" value="1"/>
</dbReference>
<protein>
    <submittedName>
        <fullName evidence="5">Tumor protein D54</fullName>
    </submittedName>
</protein>
<feature type="compositionally biased region" description="Polar residues" evidence="3">
    <location>
        <begin position="125"/>
        <end position="166"/>
    </location>
</feature>
<feature type="region of interest" description="Disordered" evidence="3">
    <location>
        <begin position="121"/>
        <end position="166"/>
    </location>
</feature>
<proteinExistence type="inferred from homology"/>
<feature type="region of interest" description="Disordered" evidence="3">
    <location>
        <begin position="1"/>
        <end position="36"/>
    </location>
</feature>
<organism evidence="4 5">
    <name type="scientific">Romanomermis culicivorax</name>
    <name type="common">Nematode worm</name>
    <dbReference type="NCBI Taxonomy" id="13658"/>
    <lineage>
        <taxon>Eukaryota</taxon>
        <taxon>Metazoa</taxon>
        <taxon>Ecdysozoa</taxon>
        <taxon>Nematoda</taxon>
        <taxon>Enoplea</taxon>
        <taxon>Dorylaimia</taxon>
        <taxon>Mermithida</taxon>
        <taxon>Mermithoidea</taxon>
        <taxon>Mermithidae</taxon>
        <taxon>Romanomermis</taxon>
    </lineage>
</organism>
<dbReference type="Proteomes" id="UP000887565">
    <property type="component" value="Unplaced"/>
</dbReference>
<name>A0A915KJP9_ROMCU</name>
<dbReference type="GO" id="GO:0005737">
    <property type="term" value="C:cytoplasm"/>
    <property type="evidence" value="ECO:0007669"/>
    <property type="project" value="TreeGrafter"/>
</dbReference>
<comment type="similarity">
    <text evidence="1">Belongs to the TPD52 family.</text>
</comment>
<sequence length="166" mass="18713">MADPNFSYAEKSDMNVNNKPPPLTDEEREHLKQELQKTESEIATLRIVLNTRIKEANDLKRRLGLTPWQEFTEDVNQGLNKVKQSEAYHRTNELLQQAGDKVSHTFGQLRQSSLFKSMEDKVGSAYSNVKQKMTPSSSTNFNPQTGTPMASSPATSPMNENKSVPK</sequence>
<keyword evidence="4" id="KW-1185">Reference proteome</keyword>
<dbReference type="Pfam" id="PF04201">
    <property type="entry name" value="TPD52"/>
    <property type="match status" value="1"/>
</dbReference>
<dbReference type="OMA" id="SEAYHRT"/>
<dbReference type="PANTHER" id="PTHR19307">
    <property type="entry name" value="TUMOR PROTEIN D52"/>
    <property type="match status" value="1"/>
</dbReference>